<evidence type="ECO:0000313" key="1">
    <source>
        <dbReference type="EMBL" id="QBZ61464.1"/>
    </source>
</evidence>
<dbReference type="Proteomes" id="UP000294847">
    <property type="component" value="Chromosome 4"/>
</dbReference>
<proteinExistence type="predicted"/>
<name>A0A4P7NHK3_PYROR</name>
<dbReference type="AlphaFoldDB" id="A0A4P7NHK3"/>
<accession>A0A4P7NHK3</accession>
<dbReference type="VEuPathDB" id="FungiDB:M_BR32_EuGene_00043311"/>
<gene>
    <name evidence="1" type="ORF">PoMZ_08413</name>
</gene>
<evidence type="ECO:0000313" key="2">
    <source>
        <dbReference type="Proteomes" id="UP000294847"/>
    </source>
</evidence>
<dbReference type="EMBL" id="CP034207">
    <property type="protein sequence ID" value="QBZ61464.1"/>
    <property type="molecule type" value="Genomic_DNA"/>
</dbReference>
<protein>
    <submittedName>
        <fullName evidence="1">Uncharacterized protein</fullName>
    </submittedName>
</protein>
<dbReference type="OMA" id="GSGPWFY"/>
<organism evidence="1 2">
    <name type="scientific">Pyricularia oryzae</name>
    <name type="common">Rice blast fungus</name>
    <name type="synonym">Magnaporthe oryzae</name>
    <dbReference type="NCBI Taxonomy" id="318829"/>
    <lineage>
        <taxon>Eukaryota</taxon>
        <taxon>Fungi</taxon>
        <taxon>Dikarya</taxon>
        <taxon>Ascomycota</taxon>
        <taxon>Pezizomycotina</taxon>
        <taxon>Sordariomycetes</taxon>
        <taxon>Sordariomycetidae</taxon>
        <taxon>Magnaporthales</taxon>
        <taxon>Pyriculariaceae</taxon>
        <taxon>Pyricularia</taxon>
    </lineage>
</organism>
<reference evidence="1 2" key="1">
    <citation type="journal article" date="2019" name="Mol. Biol. Evol.">
        <title>Blast fungal genomes show frequent chromosomal changes, gene gains and losses, and effector gene turnover.</title>
        <authorList>
            <person name="Gomez Luciano L.B."/>
            <person name="Jason Tsai I."/>
            <person name="Chuma I."/>
            <person name="Tosa Y."/>
            <person name="Chen Y.H."/>
            <person name="Li J.Y."/>
            <person name="Li M.Y."/>
            <person name="Jade Lu M.Y."/>
            <person name="Nakayashiki H."/>
            <person name="Li W.H."/>
        </authorList>
    </citation>
    <scope>NUCLEOTIDE SEQUENCE [LARGE SCALE GENOMIC DNA]</scope>
    <source>
        <strain evidence="1">MZ5-1-6</strain>
    </source>
</reference>
<sequence length="247" mass="27111">MRAPTAFLAIGLLVTAAAAAPSRNIYARDQAKDQANDQPTYERIAAVPALLEIAPDSGSCAPELTGCATAEQVAPLLAEALRDYNFHESPWEMAAVISLTVHESAQFKYRAPANAQHAEEFPLKGTSNMQSADFNYKFAKSLPAIAKEVNDIVKDAPSGASLTKDQMKSLLKVLQRDETNFASGAWFLRNQCSETIRNGIKTGTRKGWVDYIGNCVGVKENAQDPEWQKREAYWNKTVKAMKLTIKT</sequence>